<evidence type="ECO:0008006" key="4">
    <source>
        <dbReference type="Google" id="ProtNLM"/>
    </source>
</evidence>
<keyword evidence="1" id="KW-0472">Membrane</keyword>
<keyword evidence="3" id="KW-1185">Reference proteome</keyword>
<dbReference type="OrthoDB" id="7651869at2"/>
<gene>
    <name evidence="2" type="ORF">POI8812_00368</name>
</gene>
<evidence type="ECO:0000313" key="2">
    <source>
        <dbReference type="EMBL" id="SPF28070.1"/>
    </source>
</evidence>
<name>A0A2R8A7R2_9RHOB</name>
<evidence type="ECO:0000313" key="3">
    <source>
        <dbReference type="Proteomes" id="UP000244932"/>
    </source>
</evidence>
<protein>
    <recommendedName>
        <fullName evidence="4">DUF4345 domain-containing protein</fullName>
    </recommendedName>
</protein>
<dbReference type="AlphaFoldDB" id="A0A2R8A7R2"/>
<sequence length="128" mass="13365">MTYSKIMLASASLFGALAFFLIAAPEVIFLLFGLPGSDDATVMSNRAAALFVGLAALSWFGRSVRTNEAKVLTLKSLIATMGSLIAVGVFHAVTKQVGFGVAVALVGEGLFLMAYLNCLKSAKDGRSV</sequence>
<organism evidence="2 3">
    <name type="scientific">Pontivivens insulae</name>
    <dbReference type="NCBI Taxonomy" id="1639689"/>
    <lineage>
        <taxon>Bacteria</taxon>
        <taxon>Pseudomonadati</taxon>
        <taxon>Pseudomonadota</taxon>
        <taxon>Alphaproteobacteria</taxon>
        <taxon>Rhodobacterales</taxon>
        <taxon>Paracoccaceae</taxon>
        <taxon>Pontivivens</taxon>
    </lineage>
</organism>
<feature type="transmembrane region" description="Helical" evidence="1">
    <location>
        <begin position="99"/>
        <end position="119"/>
    </location>
</feature>
<keyword evidence="1" id="KW-1133">Transmembrane helix</keyword>
<proteinExistence type="predicted"/>
<reference evidence="2 3" key="1">
    <citation type="submission" date="2018-03" db="EMBL/GenBank/DDBJ databases">
        <authorList>
            <person name="Keele B.F."/>
        </authorList>
    </citation>
    <scope>NUCLEOTIDE SEQUENCE [LARGE SCALE GENOMIC DNA]</scope>
    <source>
        <strain evidence="2 3">CeCT 8812</strain>
    </source>
</reference>
<feature type="transmembrane region" description="Helical" evidence="1">
    <location>
        <begin position="76"/>
        <end position="93"/>
    </location>
</feature>
<dbReference type="RefSeq" id="WP_146186101.1">
    <property type="nucleotide sequence ID" value="NZ_OMKW01000001.1"/>
</dbReference>
<keyword evidence="1" id="KW-0812">Transmembrane</keyword>
<dbReference type="Proteomes" id="UP000244932">
    <property type="component" value="Unassembled WGS sequence"/>
</dbReference>
<feature type="transmembrane region" description="Helical" evidence="1">
    <location>
        <begin position="47"/>
        <end position="64"/>
    </location>
</feature>
<accession>A0A2R8A7R2</accession>
<evidence type="ECO:0000256" key="1">
    <source>
        <dbReference type="SAM" id="Phobius"/>
    </source>
</evidence>
<dbReference type="EMBL" id="OMKW01000001">
    <property type="protein sequence ID" value="SPF28070.1"/>
    <property type="molecule type" value="Genomic_DNA"/>
</dbReference>